<keyword evidence="1" id="KW-0812">Transmembrane</keyword>
<dbReference type="PANTHER" id="PTHR34144">
    <property type="entry name" value="CHROMOSOME 8, WHOLE GENOME SHOTGUN SEQUENCE"/>
    <property type="match status" value="1"/>
</dbReference>
<evidence type="ECO:0000313" key="3">
    <source>
        <dbReference type="Proteomes" id="UP000023623"/>
    </source>
</evidence>
<dbReference type="EMBL" id="KK208857">
    <property type="protein sequence ID" value="EZF73561.1"/>
    <property type="molecule type" value="Genomic_DNA"/>
</dbReference>
<evidence type="ECO:0000256" key="1">
    <source>
        <dbReference type="SAM" id="Phobius"/>
    </source>
</evidence>
<sequence>MAYSGPDEPAGGYLDDSTSQIELLLGSEDDGRAFARIKEHGRRRAWTVQRCYRCLENLLRDLLLHQRRRFRCRASSPAHTLWLLLKILIFLVGGFVLVSVVQAILHPSYQRPPEHYAQLQRRILASSGHGRANQKDEKIFIAANIIREDLIRGAWGASLLELVDLLGEDNVFVSVYENDSGKATSEALIELQDKLPCNSSVVAGDHLRLSELPTTTAPGGKQRIKRIAYLAEVRNRALRPLDATYTPTSAGSEKGFRHATEKFDRVLFLNDVYFSATDAVQLLFSTNAEKTGHADYRAACAIDFTANVMFYDTFVVRDNEGYGMGLMFFPWFPVVGKSESRQDVLAEKDAVRVRSCWGGMASFDAQIFQKFSGNHSELALTFRHEPEPFWEAAECCLIFADMESTSLESNGAGVYINPYIRVAYTENTWVWLDFFRRYERIFANLQWIVSKIGYPEYNPRRLHNPGQMVKEKVWVQGDDENQLGSFQMLERKAAVGGFCGQRRMFVMKDDINDANKKGEKNWEKIPVPTY</sequence>
<proteinExistence type="predicted"/>
<dbReference type="Proteomes" id="UP000023623">
    <property type="component" value="Unassembled WGS sequence"/>
</dbReference>
<evidence type="ECO:0008006" key="4">
    <source>
        <dbReference type="Google" id="ProtNLM"/>
    </source>
</evidence>
<keyword evidence="1" id="KW-1133">Transmembrane helix</keyword>
<protein>
    <recommendedName>
        <fullName evidence="4">Glycosyltransferase family 69 protein</fullName>
    </recommendedName>
</protein>
<dbReference type="PANTHER" id="PTHR34144:SF8">
    <property type="entry name" value="GLYCOSYLTRANSFERASE FAMILY 69 PROTEIN"/>
    <property type="match status" value="1"/>
</dbReference>
<dbReference type="Pfam" id="PF11735">
    <property type="entry name" value="CAP59_mtransfer"/>
    <property type="match status" value="1"/>
</dbReference>
<feature type="transmembrane region" description="Helical" evidence="1">
    <location>
        <begin position="81"/>
        <end position="105"/>
    </location>
</feature>
<dbReference type="HOGENOM" id="CLU_022271_0_0_1"/>
<dbReference type="AlphaFoldDB" id="A0A022XTE3"/>
<dbReference type="InterPro" id="IPR021047">
    <property type="entry name" value="Mannosyltransferase_CMT1"/>
</dbReference>
<name>A0A022XTE3_TRISD</name>
<evidence type="ECO:0000313" key="2">
    <source>
        <dbReference type="EMBL" id="EZF73561.1"/>
    </source>
</evidence>
<keyword evidence="3" id="KW-1185">Reference proteome</keyword>
<dbReference type="OrthoDB" id="262547at2759"/>
<gene>
    <name evidence="2" type="ORF">H105_04616</name>
</gene>
<organism evidence="2 3">
    <name type="scientific">Trichophyton soudanense CBS 452.61</name>
    <dbReference type="NCBI Taxonomy" id="1215331"/>
    <lineage>
        <taxon>Eukaryota</taxon>
        <taxon>Fungi</taxon>
        <taxon>Dikarya</taxon>
        <taxon>Ascomycota</taxon>
        <taxon>Pezizomycotina</taxon>
        <taxon>Eurotiomycetes</taxon>
        <taxon>Eurotiomycetidae</taxon>
        <taxon>Onygenales</taxon>
        <taxon>Arthrodermataceae</taxon>
        <taxon>Trichophyton</taxon>
    </lineage>
</organism>
<accession>A0A022XTE3</accession>
<keyword evidence="1" id="KW-0472">Membrane</keyword>
<reference evidence="2 3" key="1">
    <citation type="submission" date="2014-02" db="EMBL/GenBank/DDBJ databases">
        <title>The Genome Sequence of Trichophyton rubrum (morphotype soudanense) CBS 452.61.</title>
        <authorList>
            <consortium name="The Broad Institute Genomics Platform"/>
            <person name="Cuomo C.A."/>
            <person name="White T.C."/>
            <person name="Graser Y."/>
            <person name="Martinez-Rossi N."/>
            <person name="Heitman J."/>
            <person name="Young S.K."/>
            <person name="Zeng Q."/>
            <person name="Gargeya S."/>
            <person name="Abouelleil A."/>
            <person name="Alvarado L."/>
            <person name="Chapman S.B."/>
            <person name="Gainer-Dewar J."/>
            <person name="Goldberg J."/>
            <person name="Griggs A."/>
            <person name="Gujja S."/>
            <person name="Hansen M."/>
            <person name="Howarth C."/>
            <person name="Imamovic A."/>
            <person name="Larimer J."/>
            <person name="Martinez D."/>
            <person name="Murphy C."/>
            <person name="Pearson M.D."/>
            <person name="Persinoti G."/>
            <person name="Poon T."/>
            <person name="Priest M."/>
            <person name="Roberts A.D."/>
            <person name="Saif S."/>
            <person name="Shea T.D."/>
            <person name="Sykes S.N."/>
            <person name="Wortman J."/>
            <person name="Nusbaum C."/>
            <person name="Birren B."/>
        </authorList>
    </citation>
    <scope>NUCLEOTIDE SEQUENCE [LARGE SCALE GENOMIC DNA]</scope>
    <source>
        <strain evidence="2 3">CBS 452.61</strain>
    </source>
</reference>